<proteinExistence type="predicted"/>
<dbReference type="InParanoid" id="A0A3N7F774"/>
<protein>
    <submittedName>
        <fullName evidence="2">Uncharacterized protein</fullName>
    </submittedName>
</protein>
<dbReference type="GO" id="GO:0016705">
    <property type="term" value="F:oxidoreductase activity, acting on paired donors, with incorporation or reduction of molecular oxygen"/>
    <property type="evidence" value="ECO:0007669"/>
    <property type="project" value="InterPro"/>
</dbReference>
<sequence length="188" mass="21505">MIFVLFMWAITHDPPVWEDPLEFKPESFIEADVDVRGGDLKSTKLRPYSVISLHSKNQDSSQDPPLQATSSSSQELKKEKQGTIRESKRRKSCPTALDRIEEFTPPNFSFTFDTQFSTHSQEFTPKFGSFNLVPSTKERLDDIVLCFHQSSENKKGHQEDKQQVGVSKERVVGVSTLRRSIDGIREKK</sequence>
<dbReference type="Proteomes" id="UP000006729">
    <property type="component" value="Chromosome 7"/>
</dbReference>
<dbReference type="SUPFAM" id="SSF48264">
    <property type="entry name" value="Cytochrome P450"/>
    <property type="match status" value="1"/>
</dbReference>
<feature type="compositionally biased region" description="Polar residues" evidence="1">
    <location>
        <begin position="54"/>
        <end position="69"/>
    </location>
</feature>
<dbReference type="STRING" id="3694.A0A3N7F774"/>
<gene>
    <name evidence="2" type="ORF">POPTR_007G081350</name>
</gene>
<evidence type="ECO:0000313" key="2">
    <source>
        <dbReference type="EMBL" id="RQO92707.1"/>
    </source>
</evidence>
<dbReference type="GO" id="GO:0020037">
    <property type="term" value="F:heme binding"/>
    <property type="evidence" value="ECO:0007669"/>
    <property type="project" value="InterPro"/>
</dbReference>
<dbReference type="AlphaFoldDB" id="A0A3N7F774"/>
<name>A0A3N7F774_POPTR</name>
<dbReference type="InterPro" id="IPR036396">
    <property type="entry name" value="Cyt_P450_sf"/>
</dbReference>
<feature type="compositionally biased region" description="Basic and acidic residues" evidence="1">
    <location>
        <begin position="75"/>
        <end position="86"/>
    </location>
</feature>
<reference evidence="2 3" key="1">
    <citation type="journal article" date="2006" name="Science">
        <title>The genome of black cottonwood, Populus trichocarpa (Torr. &amp; Gray).</title>
        <authorList>
            <person name="Tuskan G.A."/>
            <person name="Difazio S."/>
            <person name="Jansson S."/>
            <person name="Bohlmann J."/>
            <person name="Grigoriev I."/>
            <person name="Hellsten U."/>
            <person name="Putnam N."/>
            <person name="Ralph S."/>
            <person name="Rombauts S."/>
            <person name="Salamov A."/>
            <person name="Schein J."/>
            <person name="Sterck L."/>
            <person name="Aerts A."/>
            <person name="Bhalerao R.R."/>
            <person name="Bhalerao R.P."/>
            <person name="Blaudez D."/>
            <person name="Boerjan W."/>
            <person name="Brun A."/>
            <person name="Brunner A."/>
            <person name="Busov V."/>
            <person name="Campbell M."/>
            <person name="Carlson J."/>
            <person name="Chalot M."/>
            <person name="Chapman J."/>
            <person name="Chen G.L."/>
            <person name="Cooper D."/>
            <person name="Coutinho P.M."/>
            <person name="Couturier J."/>
            <person name="Covert S."/>
            <person name="Cronk Q."/>
            <person name="Cunningham R."/>
            <person name="Davis J."/>
            <person name="Degroeve S."/>
            <person name="Dejardin A."/>
            <person name="Depamphilis C."/>
            <person name="Detter J."/>
            <person name="Dirks B."/>
            <person name="Dubchak I."/>
            <person name="Duplessis S."/>
            <person name="Ehlting J."/>
            <person name="Ellis B."/>
            <person name="Gendler K."/>
            <person name="Goodstein D."/>
            <person name="Gribskov M."/>
            <person name="Grimwood J."/>
            <person name="Groover A."/>
            <person name="Gunter L."/>
            <person name="Hamberger B."/>
            <person name="Heinze B."/>
            <person name="Helariutta Y."/>
            <person name="Henrissat B."/>
            <person name="Holligan D."/>
            <person name="Holt R."/>
            <person name="Huang W."/>
            <person name="Islam-Faridi N."/>
            <person name="Jones S."/>
            <person name="Jones-Rhoades M."/>
            <person name="Jorgensen R."/>
            <person name="Joshi C."/>
            <person name="Kangasjarvi J."/>
            <person name="Karlsson J."/>
            <person name="Kelleher C."/>
            <person name="Kirkpatrick R."/>
            <person name="Kirst M."/>
            <person name="Kohler A."/>
            <person name="Kalluri U."/>
            <person name="Larimer F."/>
            <person name="Leebens-Mack J."/>
            <person name="Leple J.C."/>
            <person name="Locascio P."/>
            <person name="Lou Y."/>
            <person name="Lucas S."/>
            <person name="Martin F."/>
            <person name="Montanini B."/>
            <person name="Napoli C."/>
            <person name="Nelson D.R."/>
            <person name="Nelson C."/>
            <person name="Nieminen K."/>
            <person name="Nilsson O."/>
            <person name="Pereda V."/>
            <person name="Peter G."/>
            <person name="Philippe R."/>
            <person name="Pilate G."/>
            <person name="Poliakov A."/>
            <person name="Razumovskaya J."/>
            <person name="Richardson P."/>
            <person name="Rinaldi C."/>
            <person name="Ritland K."/>
            <person name="Rouze P."/>
            <person name="Ryaboy D."/>
            <person name="Schmutz J."/>
            <person name="Schrader J."/>
            <person name="Segerman B."/>
            <person name="Shin H."/>
            <person name="Siddiqui A."/>
            <person name="Sterky F."/>
            <person name="Terry A."/>
            <person name="Tsai C.J."/>
            <person name="Uberbacher E."/>
            <person name="Unneberg P."/>
            <person name="Vahala J."/>
            <person name="Wall K."/>
            <person name="Wessler S."/>
            <person name="Yang G."/>
            <person name="Yin T."/>
            <person name="Douglas C."/>
            <person name="Marra M."/>
            <person name="Sandberg G."/>
            <person name="Van de Peer Y."/>
            <person name="Rokhsar D."/>
        </authorList>
    </citation>
    <scope>NUCLEOTIDE SEQUENCE [LARGE SCALE GENOMIC DNA]</scope>
    <source>
        <strain evidence="3">cv. Nisqually</strain>
    </source>
</reference>
<keyword evidence="3" id="KW-1185">Reference proteome</keyword>
<organism evidence="2 3">
    <name type="scientific">Populus trichocarpa</name>
    <name type="common">Western balsam poplar</name>
    <name type="synonym">Populus balsamifera subsp. trichocarpa</name>
    <dbReference type="NCBI Taxonomy" id="3694"/>
    <lineage>
        <taxon>Eukaryota</taxon>
        <taxon>Viridiplantae</taxon>
        <taxon>Streptophyta</taxon>
        <taxon>Embryophyta</taxon>
        <taxon>Tracheophyta</taxon>
        <taxon>Spermatophyta</taxon>
        <taxon>Magnoliopsida</taxon>
        <taxon>eudicotyledons</taxon>
        <taxon>Gunneridae</taxon>
        <taxon>Pentapetalae</taxon>
        <taxon>rosids</taxon>
        <taxon>fabids</taxon>
        <taxon>Malpighiales</taxon>
        <taxon>Salicaceae</taxon>
        <taxon>Saliceae</taxon>
        <taxon>Populus</taxon>
    </lineage>
</organism>
<dbReference type="GO" id="GO:0004497">
    <property type="term" value="F:monooxygenase activity"/>
    <property type="evidence" value="ECO:0007669"/>
    <property type="project" value="InterPro"/>
</dbReference>
<feature type="region of interest" description="Disordered" evidence="1">
    <location>
        <begin position="54"/>
        <end position="93"/>
    </location>
</feature>
<dbReference type="GO" id="GO:0005506">
    <property type="term" value="F:iron ion binding"/>
    <property type="evidence" value="ECO:0007669"/>
    <property type="project" value="InterPro"/>
</dbReference>
<accession>A0A3N7F774</accession>
<evidence type="ECO:0000313" key="3">
    <source>
        <dbReference type="Proteomes" id="UP000006729"/>
    </source>
</evidence>
<dbReference type="Gene3D" id="1.10.630.10">
    <property type="entry name" value="Cytochrome P450"/>
    <property type="match status" value="1"/>
</dbReference>
<evidence type="ECO:0000256" key="1">
    <source>
        <dbReference type="SAM" id="MobiDB-lite"/>
    </source>
</evidence>
<dbReference type="EMBL" id="CM009296">
    <property type="protein sequence ID" value="RQO92707.1"/>
    <property type="molecule type" value="Genomic_DNA"/>
</dbReference>